<reference evidence="3 4" key="1">
    <citation type="submission" date="2024-04" db="EMBL/GenBank/DDBJ databases">
        <authorList>
            <person name="Fracassetti M."/>
        </authorList>
    </citation>
    <scope>NUCLEOTIDE SEQUENCE [LARGE SCALE GENOMIC DNA]</scope>
</reference>
<proteinExistence type="predicted"/>
<accession>A0AAV2DCW7</accession>
<dbReference type="EMBL" id="OZ034815">
    <property type="protein sequence ID" value="CAL1371395.1"/>
    <property type="molecule type" value="Genomic_DNA"/>
</dbReference>
<feature type="compositionally biased region" description="Basic and acidic residues" evidence="1">
    <location>
        <begin position="341"/>
        <end position="351"/>
    </location>
</feature>
<sequence length="360" mass="40363">MADCVCPELYEMLERRWKNSLVGKFLQDPPPLYVLRRWANKLWGRDGQVRVSLLYDRMLLIQLPNQKVCDWILENGPWFHFNNLLYLRPWTPGISVEDLGRKALPIWVHFANVPLEYNDYQGLSRIASWIGVPLGVDHTTRMGDRHGYAKVLVELTVDSECPDHVLLWPDDDSSLRIGITYCNLPPICSKCHLFGIIGECTKHQGHQQGQKWVPNQVNLVISITEKVQSAKLDVPVVVQDQTVGNGNGKEVVLYDADPQLSAIIPELAGTSQIPLNLEKSFQDVASSPKLPTVDEFQMVVNGAKPRIWSPQSSPQIQTTSAFTALSKLDENNIIKVQAAPKKKDGKKEVKKGGGKPSSSK</sequence>
<dbReference type="PANTHER" id="PTHR31286:SF165">
    <property type="entry name" value="DUF4283 DOMAIN-CONTAINING PROTEIN"/>
    <property type="match status" value="1"/>
</dbReference>
<protein>
    <recommendedName>
        <fullName evidence="2">DUF4283 domain-containing protein</fullName>
    </recommendedName>
</protein>
<dbReference type="InterPro" id="IPR025558">
    <property type="entry name" value="DUF4283"/>
</dbReference>
<dbReference type="Proteomes" id="UP001497516">
    <property type="component" value="Chromosome 2"/>
</dbReference>
<gene>
    <name evidence="3" type="ORF">LTRI10_LOCUS13463</name>
</gene>
<dbReference type="InterPro" id="IPR040256">
    <property type="entry name" value="At4g02000-like"/>
</dbReference>
<name>A0AAV2DCW7_9ROSI</name>
<dbReference type="AlphaFoldDB" id="A0AAV2DCW7"/>
<evidence type="ECO:0000256" key="1">
    <source>
        <dbReference type="SAM" id="MobiDB-lite"/>
    </source>
</evidence>
<dbReference type="PANTHER" id="PTHR31286">
    <property type="entry name" value="GLYCINE-RICH CELL WALL STRUCTURAL PROTEIN 1.8-LIKE"/>
    <property type="match status" value="1"/>
</dbReference>
<organism evidence="3 4">
    <name type="scientific">Linum trigynum</name>
    <dbReference type="NCBI Taxonomy" id="586398"/>
    <lineage>
        <taxon>Eukaryota</taxon>
        <taxon>Viridiplantae</taxon>
        <taxon>Streptophyta</taxon>
        <taxon>Embryophyta</taxon>
        <taxon>Tracheophyta</taxon>
        <taxon>Spermatophyta</taxon>
        <taxon>Magnoliopsida</taxon>
        <taxon>eudicotyledons</taxon>
        <taxon>Gunneridae</taxon>
        <taxon>Pentapetalae</taxon>
        <taxon>rosids</taxon>
        <taxon>fabids</taxon>
        <taxon>Malpighiales</taxon>
        <taxon>Linaceae</taxon>
        <taxon>Linum</taxon>
    </lineage>
</organism>
<evidence type="ECO:0000313" key="4">
    <source>
        <dbReference type="Proteomes" id="UP001497516"/>
    </source>
</evidence>
<feature type="domain" description="DUF4283" evidence="2">
    <location>
        <begin position="15"/>
        <end position="96"/>
    </location>
</feature>
<feature type="region of interest" description="Disordered" evidence="1">
    <location>
        <begin position="336"/>
        <end position="360"/>
    </location>
</feature>
<evidence type="ECO:0000259" key="2">
    <source>
        <dbReference type="Pfam" id="PF14111"/>
    </source>
</evidence>
<keyword evidence="4" id="KW-1185">Reference proteome</keyword>
<evidence type="ECO:0000313" key="3">
    <source>
        <dbReference type="EMBL" id="CAL1371395.1"/>
    </source>
</evidence>
<dbReference type="Pfam" id="PF14111">
    <property type="entry name" value="DUF4283"/>
    <property type="match status" value="1"/>
</dbReference>